<accession>A0A8D8RFT5</accession>
<feature type="compositionally biased region" description="Basic and acidic residues" evidence="1">
    <location>
        <begin position="1"/>
        <end position="11"/>
    </location>
</feature>
<dbReference type="EMBL" id="HBUF01533231">
    <property type="protein sequence ID" value="CAG6752425.1"/>
    <property type="molecule type" value="Transcribed_RNA"/>
</dbReference>
<dbReference type="EMBL" id="HBUF01162747">
    <property type="protein sequence ID" value="CAG6650543.1"/>
    <property type="molecule type" value="Transcribed_RNA"/>
</dbReference>
<organism evidence="2">
    <name type="scientific">Cacopsylla melanoneura</name>
    <dbReference type="NCBI Taxonomy" id="428564"/>
    <lineage>
        <taxon>Eukaryota</taxon>
        <taxon>Metazoa</taxon>
        <taxon>Ecdysozoa</taxon>
        <taxon>Arthropoda</taxon>
        <taxon>Hexapoda</taxon>
        <taxon>Insecta</taxon>
        <taxon>Pterygota</taxon>
        <taxon>Neoptera</taxon>
        <taxon>Paraneoptera</taxon>
        <taxon>Hemiptera</taxon>
        <taxon>Sternorrhyncha</taxon>
        <taxon>Psylloidea</taxon>
        <taxon>Psyllidae</taxon>
        <taxon>Psyllinae</taxon>
        <taxon>Cacopsylla</taxon>
    </lineage>
</organism>
<dbReference type="EMBL" id="HBUF01533230">
    <property type="protein sequence ID" value="CAG6752420.1"/>
    <property type="molecule type" value="Transcribed_RNA"/>
</dbReference>
<feature type="region of interest" description="Disordered" evidence="1">
    <location>
        <begin position="1"/>
        <end position="33"/>
    </location>
</feature>
<proteinExistence type="predicted"/>
<dbReference type="AlphaFoldDB" id="A0A8D8RFT5"/>
<dbReference type="EMBL" id="HBUF01162744">
    <property type="protein sequence ID" value="CAG6650528.1"/>
    <property type="molecule type" value="Transcribed_RNA"/>
</dbReference>
<evidence type="ECO:0000256" key="1">
    <source>
        <dbReference type="SAM" id="MobiDB-lite"/>
    </source>
</evidence>
<protein>
    <submittedName>
        <fullName evidence="2">Uncharacterized protein</fullName>
    </submittedName>
</protein>
<name>A0A8D8RFT5_9HEMI</name>
<sequence length="112" mass="12643">MRLERKSDEKGQITSAPLPLARENTSSRDANDYHRREFKAGQLLQYIGNWEKLRAPPQLISIISGYSLPFNSRPPLRRIQDSIPPPLVTSLSGNMAIVVTDMLEKGIVVKTR</sequence>
<reference evidence="2" key="1">
    <citation type="submission" date="2021-05" db="EMBL/GenBank/DDBJ databases">
        <authorList>
            <person name="Alioto T."/>
            <person name="Alioto T."/>
            <person name="Gomez Garrido J."/>
        </authorList>
    </citation>
    <scope>NUCLEOTIDE SEQUENCE</scope>
</reference>
<evidence type="ECO:0000313" key="2">
    <source>
        <dbReference type="EMBL" id="CAG6650543.1"/>
    </source>
</evidence>